<keyword evidence="1" id="KW-0812">Transmembrane</keyword>
<keyword evidence="1" id="KW-0472">Membrane</keyword>
<proteinExistence type="predicted"/>
<dbReference type="KEGG" id="qsa:O6P43_008847"/>
<protein>
    <submittedName>
        <fullName evidence="2">Uncharacterized protein</fullName>
    </submittedName>
</protein>
<keyword evidence="1" id="KW-1133">Transmembrane helix</keyword>
<gene>
    <name evidence="2" type="ORF">O6P43_008847</name>
</gene>
<evidence type="ECO:0000313" key="3">
    <source>
        <dbReference type="Proteomes" id="UP001163823"/>
    </source>
</evidence>
<accession>A0AAD7PX16</accession>
<keyword evidence="3" id="KW-1185">Reference proteome</keyword>
<dbReference type="AlphaFoldDB" id="A0AAD7PX16"/>
<feature type="transmembrane region" description="Helical" evidence="1">
    <location>
        <begin position="58"/>
        <end position="91"/>
    </location>
</feature>
<evidence type="ECO:0000313" key="2">
    <source>
        <dbReference type="EMBL" id="KAJ7970707.1"/>
    </source>
</evidence>
<name>A0AAD7PX16_QUISA</name>
<organism evidence="2 3">
    <name type="scientific">Quillaja saponaria</name>
    <name type="common">Soap bark tree</name>
    <dbReference type="NCBI Taxonomy" id="32244"/>
    <lineage>
        <taxon>Eukaryota</taxon>
        <taxon>Viridiplantae</taxon>
        <taxon>Streptophyta</taxon>
        <taxon>Embryophyta</taxon>
        <taxon>Tracheophyta</taxon>
        <taxon>Spermatophyta</taxon>
        <taxon>Magnoliopsida</taxon>
        <taxon>eudicotyledons</taxon>
        <taxon>Gunneridae</taxon>
        <taxon>Pentapetalae</taxon>
        <taxon>rosids</taxon>
        <taxon>fabids</taxon>
        <taxon>Fabales</taxon>
        <taxon>Quillajaceae</taxon>
        <taxon>Quillaja</taxon>
    </lineage>
</organism>
<feature type="transmembrane region" description="Helical" evidence="1">
    <location>
        <begin position="26"/>
        <end position="46"/>
    </location>
</feature>
<comment type="caution">
    <text evidence="2">The sequence shown here is derived from an EMBL/GenBank/DDBJ whole genome shotgun (WGS) entry which is preliminary data.</text>
</comment>
<evidence type="ECO:0000256" key="1">
    <source>
        <dbReference type="SAM" id="Phobius"/>
    </source>
</evidence>
<dbReference type="EMBL" id="JARAOO010000004">
    <property type="protein sequence ID" value="KAJ7970707.1"/>
    <property type="molecule type" value="Genomic_DNA"/>
</dbReference>
<dbReference type="Proteomes" id="UP001163823">
    <property type="component" value="Chromosome 4"/>
</dbReference>
<reference evidence="2" key="1">
    <citation type="journal article" date="2023" name="Science">
        <title>Elucidation of the pathway for biosynthesis of saponin adjuvants from the soapbark tree.</title>
        <authorList>
            <person name="Reed J."/>
            <person name="Orme A."/>
            <person name="El-Demerdash A."/>
            <person name="Owen C."/>
            <person name="Martin L.B.B."/>
            <person name="Misra R.C."/>
            <person name="Kikuchi S."/>
            <person name="Rejzek M."/>
            <person name="Martin A.C."/>
            <person name="Harkess A."/>
            <person name="Leebens-Mack J."/>
            <person name="Louveau T."/>
            <person name="Stephenson M.J."/>
            <person name="Osbourn A."/>
        </authorList>
    </citation>
    <scope>NUCLEOTIDE SEQUENCE</scope>
    <source>
        <strain evidence="2">S10</strain>
    </source>
</reference>
<sequence>MQEEHEVYSTVCVLFTPLCSTVVDSFYCFFNLFQSFFFFFFLSYLTPPAVLCFHRASLFLLSLAVAVYPFMTVTSITANLPLLLVVFIAYASSKKSLAAVRLCNQVGYLLVLAV</sequence>